<dbReference type="AlphaFoldDB" id="A0A7S4T2S3"/>
<dbReference type="EMBL" id="HBNR01085755">
    <property type="protein sequence ID" value="CAE4663583.1"/>
    <property type="molecule type" value="Transcribed_RNA"/>
</dbReference>
<gene>
    <name evidence="3" type="ORF">AMON00008_LOCUS61428</name>
</gene>
<feature type="compositionally biased region" description="Polar residues" evidence="1">
    <location>
        <begin position="405"/>
        <end position="457"/>
    </location>
</feature>
<feature type="compositionally biased region" description="Basic and acidic residues" evidence="1">
    <location>
        <begin position="276"/>
        <end position="287"/>
    </location>
</feature>
<name>A0A7S4T2S3_9DINO</name>
<feature type="transmembrane region" description="Helical" evidence="2">
    <location>
        <begin position="201"/>
        <end position="220"/>
    </location>
</feature>
<keyword evidence="2" id="KW-1133">Transmembrane helix</keyword>
<feature type="compositionally biased region" description="Polar residues" evidence="1">
    <location>
        <begin position="309"/>
        <end position="324"/>
    </location>
</feature>
<proteinExistence type="predicted"/>
<accession>A0A7S4T2S3</accession>
<feature type="region of interest" description="Disordered" evidence="1">
    <location>
        <begin position="556"/>
        <end position="619"/>
    </location>
</feature>
<feature type="transmembrane region" description="Helical" evidence="2">
    <location>
        <begin position="144"/>
        <end position="163"/>
    </location>
</feature>
<evidence type="ECO:0000256" key="1">
    <source>
        <dbReference type="SAM" id="MobiDB-lite"/>
    </source>
</evidence>
<feature type="transmembrane region" description="Helical" evidence="2">
    <location>
        <begin position="6"/>
        <end position="28"/>
    </location>
</feature>
<evidence type="ECO:0000313" key="3">
    <source>
        <dbReference type="EMBL" id="CAE4663583.1"/>
    </source>
</evidence>
<feature type="transmembrane region" description="Helical" evidence="2">
    <location>
        <begin position="103"/>
        <end position="124"/>
    </location>
</feature>
<feature type="compositionally biased region" description="Polar residues" evidence="1">
    <location>
        <begin position="477"/>
        <end position="488"/>
    </location>
</feature>
<feature type="region of interest" description="Disordered" evidence="1">
    <location>
        <begin position="259"/>
        <end position="292"/>
    </location>
</feature>
<reference evidence="3" key="1">
    <citation type="submission" date="2021-01" db="EMBL/GenBank/DDBJ databases">
        <authorList>
            <person name="Corre E."/>
            <person name="Pelletier E."/>
            <person name="Niang G."/>
            <person name="Scheremetjew M."/>
            <person name="Finn R."/>
            <person name="Kale V."/>
            <person name="Holt S."/>
            <person name="Cochrane G."/>
            <person name="Meng A."/>
            <person name="Brown T."/>
            <person name="Cohen L."/>
        </authorList>
    </citation>
    <scope>NUCLEOTIDE SEQUENCE</scope>
    <source>
        <strain evidence="3">CCMP3105</strain>
    </source>
</reference>
<evidence type="ECO:0000256" key="2">
    <source>
        <dbReference type="SAM" id="Phobius"/>
    </source>
</evidence>
<feature type="transmembrane region" description="Helical" evidence="2">
    <location>
        <begin position="62"/>
        <end position="83"/>
    </location>
</feature>
<feature type="region of interest" description="Disordered" evidence="1">
    <location>
        <begin position="374"/>
        <end position="539"/>
    </location>
</feature>
<keyword evidence="2" id="KW-0812">Transmembrane</keyword>
<feature type="region of interest" description="Disordered" evidence="1">
    <location>
        <begin position="304"/>
        <end position="355"/>
    </location>
</feature>
<protein>
    <submittedName>
        <fullName evidence="3">Uncharacterized protein</fullName>
    </submittedName>
</protein>
<feature type="compositionally biased region" description="Polar residues" evidence="1">
    <location>
        <begin position="500"/>
        <end position="509"/>
    </location>
</feature>
<feature type="compositionally biased region" description="Polar residues" evidence="1">
    <location>
        <begin position="374"/>
        <end position="384"/>
    </location>
</feature>
<feature type="compositionally biased region" description="Basic and acidic residues" evidence="1">
    <location>
        <begin position="600"/>
        <end position="612"/>
    </location>
</feature>
<organism evidence="3">
    <name type="scientific">Alexandrium monilatum</name>
    <dbReference type="NCBI Taxonomy" id="311494"/>
    <lineage>
        <taxon>Eukaryota</taxon>
        <taxon>Sar</taxon>
        <taxon>Alveolata</taxon>
        <taxon>Dinophyceae</taxon>
        <taxon>Gonyaulacales</taxon>
        <taxon>Pyrocystaceae</taxon>
        <taxon>Alexandrium</taxon>
    </lineage>
</organism>
<sequence length="619" mass="66557">MAALLLPGVVVGYALMFVFLSACSRFYIFTRQSWNAMFEASPEAPAIRPPPEAYLRFSTHSFVSMIATGAIIVTAFGGVDWNATPFMREYGMNTLGFFFNLSPATYVMPSYWFVTAFSTLRYCVLDTERLLRQPTSAWCKHFGIVTNGIFAGVTIIFSMVWSVRIDDDAISYELPFLMYVMCIPLVYVMHLWETSFTRRTTCLAITTLSIYVHVAVLYAISLAALRYKKIVPEYAKPLQWLWVGFSAVCPLATYPGTPVKPEVRRGSSRTSTAERNPAEPHAPRELAKAQAVQPIKIQVQPARLLMSEPSESTRASHSTATTPESMDKSQEPRSASRTPAEFQSDAQPPGAPLRFAMGISSDEATFQPPYQSTMEAAAQWQSESPGFDKAHPASSSLAEARALGSSRSTPEANGPSSHSPQSQLQAGSVSSGRLPSQANGSSSHSPQSQLQAGSVSSGRLPLQANAFPAPTPLQAHAPSSSRTLSQANAFPAPTPLQAHAPSSSRTLSQAARGRSPGAEEADEEAPPPPPPPLTSAANLGLGSDWLEVIAGAVDREKAAGRSSEVIASSVDRERAPGRFSEVVASAVDHERAGGGTSEDVSARKGLNSEKTGESYIEEV</sequence>
<feature type="transmembrane region" description="Helical" evidence="2">
    <location>
        <begin position="169"/>
        <end position="189"/>
    </location>
</feature>
<keyword evidence="2" id="KW-0472">Membrane</keyword>